<organism evidence="1 2">
    <name type="scientific">Romanomermis culicivorax</name>
    <name type="common">Nematode worm</name>
    <dbReference type="NCBI Taxonomy" id="13658"/>
    <lineage>
        <taxon>Eukaryota</taxon>
        <taxon>Metazoa</taxon>
        <taxon>Ecdysozoa</taxon>
        <taxon>Nematoda</taxon>
        <taxon>Enoplea</taxon>
        <taxon>Dorylaimia</taxon>
        <taxon>Mermithida</taxon>
        <taxon>Mermithoidea</taxon>
        <taxon>Mermithidae</taxon>
        <taxon>Romanomermis</taxon>
    </lineage>
</organism>
<dbReference type="WBParaSite" id="nRc.2.0.1.t18573-RA">
    <property type="protein sequence ID" value="nRc.2.0.1.t18573-RA"/>
    <property type="gene ID" value="nRc.2.0.1.g18573"/>
</dbReference>
<dbReference type="Proteomes" id="UP000887565">
    <property type="component" value="Unplaced"/>
</dbReference>
<name>A0A915IXL5_ROMCU</name>
<accession>A0A915IXL5</accession>
<protein>
    <submittedName>
        <fullName evidence="2">Ribosomal protein L2</fullName>
    </submittedName>
</protein>
<dbReference type="AlphaFoldDB" id="A0A915IXL5"/>
<evidence type="ECO:0000313" key="1">
    <source>
        <dbReference type="Proteomes" id="UP000887565"/>
    </source>
</evidence>
<keyword evidence="1" id="KW-1185">Reference proteome</keyword>
<evidence type="ECO:0000313" key="2">
    <source>
        <dbReference type="WBParaSite" id="nRc.2.0.1.t18573-RA"/>
    </source>
</evidence>
<proteinExistence type="predicted"/>
<reference evidence="2" key="1">
    <citation type="submission" date="2022-11" db="UniProtKB">
        <authorList>
            <consortium name="WormBaseParasite"/>
        </authorList>
    </citation>
    <scope>IDENTIFICATION</scope>
</reference>
<sequence>MCVNFGKDRQVQLKKIASRTPGGVAMTAEHVFKRRGRPHPGPKTHNFLGASRRITGYNY</sequence>